<keyword evidence="1" id="KW-0805">Transcription regulation</keyword>
<dbReference type="InterPro" id="IPR002491">
    <property type="entry name" value="ABC_transptr_periplasmic_BD"/>
</dbReference>
<evidence type="ECO:0000259" key="5">
    <source>
        <dbReference type="PROSITE" id="PS50983"/>
    </source>
</evidence>
<evidence type="ECO:0000256" key="2">
    <source>
        <dbReference type="ARBA" id="ARBA00023125"/>
    </source>
</evidence>
<dbReference type="GO" id="GO:0043565">
    <property type="term" value="F:sequence-specific DNA binding"/>
    <property type="evidence" value="ECO:0007669"/>
    <property type="project" value="InterPro"/>
</dbReference>
<dbReference type="InterPro" id="IPR018062">
    <property type="entry name" value="HTH_AraC-typ_CS"/>
</dbReference>
<evidence type="ECO:0000313" key="6">
    <source>
        <dbReference type="EMBL" id="WCT57128.1"/>
    </source>
</evidence>
<organism evidence="6 7">
    <name type="scientific">Paenibacillus kyungheensis</name>
    <dbReference type="NCBI Taxonomy" id="1452732"/>
    <lineage>
        <taxon>Bacteria</taxon>
        <taxon>Bacillati</taxon>
        <taxon>Bacillota</taxon>
        <taxon>Bacilli</taxon>
        <taxon>Bacillales</taxon>
        <taxon>Paenibacillaceae</taxon>
        <taxon>Paenibacillus</taxon>
    </lineage>
</organism>
<keyword evidence="3" id="KW-0804">Transcription</keyword>
<evidence type="ECO:0000256" key="3">
    <source>
        <dbReference type="ARBA" id="ARBA00023163"/>
    </source>
</evidence>
<protein>
    <submittedName>
        <fullName evidence="6">AraC family transcriptional regulator</fullName>
    </submittedName>
</protein>
<dbReference type="Gene3D" id="3.40.50.1980">
    <property type="entry name" value="Nitrogenase molybdenum iron protein domain"/>
    <property type="match status" value="2"/>
</dbReference>
<dbReference type="Gene3D" id="1.10.10.60">
    <property type="entry name" value="Homeodomain-like"/>
    <property type="match status" value="2"/>
</dbReference>
<dbReference type="SMART" id="SM00342">
    <property type="entry name" value="HTH_ARAC"/>
    <property type="match status" value="1"/>
</dbReference>
<dbReference type="Pfam" id="PF12833">
    <property type="entry name" value="HTH_18"/>
    <property type="match status" value="1"/>
</dbReference>
<dbReference type="Proteomes" id="UP001220509">
    <property type="component" value="Chromosome"/>
</dbReference>
<dbReference type="RefSeq" id="WP_273615374.1">
    <property type="nucleotide sequence ID" value="NZ_CP117416.1"/>
</dbReference>
<name>A0AAX3M5E4_9BACL</name>
<evidence type="ECO:0000259" key="4">
    <source>
        <dbReference type="PROSITE" id="PS01124"/>
    </source>
</evidence>
<accession>A0AAX3M5E4</accession>
<dbReference type="PROSITE" id="PS00041">
    <property type="entry name" value="HTH_ARAC_FAMILY_1"/>
    <property type="match status" value="1"/>
</dbReference>
<dbReference type="SUPFAM" id="SSF46689">
    <property type="entry name" value="Homeodomain-like"/>
    <property type="match status" value="2"/>
</dbReference>
<dbReference type="PANTHER" id="PTHR43280:SF28">
    <property type="entry name" value="HTH-TYPE TRANSCRIPTIONAL ACTIVATOR RHAS"/>
    <property type="match status" value="1"/>
</dbReference>
<dbReference type="PRINTS" id="PR00032">
    <property type="entry name" value="HTHARAC"/>
</dbReference>
<gene>
    <name evidence="6" type="ORF">PQ456_06335</name>
</gene>
<proteinExistence type="predicted"/>
<dbReference type="SUPFAM" id="SSF53807">
    <property type="entry name" value="Helical backbone' metal receptor"/>
    <property type="match status" value="1"/>
</dbReference>
<dbReference type="AlphaFoldDB" id="A0AAX3M5E4"/>
<evidence type="ECO:0000313" key="7">
    <source>
        <dbReference type="Proteomes" id="UP001220509"/>
    </source>
</evidence>
<dbReference type="PROSITE" id="PS50983">
    <property type="entry name" value="FE_B12_PBP"/>
    <property type="match status" value="1"/>
</dbReference>
<dbReference type="InterPro" id="IPR020449">
    <property type="entry name" value="Tscrpt_reg_AraC-type_HTH"/>
</dbReference>
<feature type="domain" description="Fe/B12 periplasmic-binding" evidence="5">
    <location>
        <begin position="282"/>
        <end position="550"/>
    </location>
</feature>
<keyword evidence="2" id="KW-0238">DNA-binding</keyword>
<dbReference type="InterPro" id="IPR009057">
    <property type="entry name" value="Homeodomain-like_sf"/>
</dbReference>
<dbReference type="Pfam" id="PF01497">
    <property type="entry name" value="Peripla_BP_2"/>
    <property type="match status" value="1"/>
</dbReference>
<dbReference type="GO" id="GO:0003700">
    <property type="term" value="F:DNA-binding transcription factor activity"/>
    <property type="evidence" value="ECO:0007669"/>
    <property type="project" value="InterPro"/>
</dbReference>
<dbReference type="EMBL" id="CP117416">
    <property type="protein sequence ID" value="WCT57128.1"/>
    <property type="molecule type" value="Genomic_DNA"/>
</dbReference>
<reference evidence="6 7" key="1">
    <citation type="submission" date="2023-02" db="EMBL/GenBank/DDBJ databases">
        <title>Genome sequence of Paenibacillus kyungheensis KACC 18744.</title>
        <authorList>
            <person name="Kim S."/>
            <person name="Heo J."/>
            <person name="Kwon S.-W."/>
        </authorList>
    </citation>
    <scope>NUCLEOTIDE SEQUENCE [LARGE SCALE GENOMIC DNA]</scope>
    <source>
        <strain evidence="6 7">KACC 18744</strain>
    </source>
</reference>
<keyword evidence="7" id="KW-1185">Reference proteome</keyword>
<dbReference type="KEGG" id="pka:PQ456_06335"/>
<evidence type="ECO:0000256" key="1">
    <source>
        <dbReference type="ARBA" id="ARBA00023015"/>
    </source>
</evidence>
<dbReference type="PROSITE" id="PS01124">
    <property type="entry name" value="HTH_ARAC_FAMILY_2"/>
    <property type="match status" value="1"/>
</dbReference>
<dbReference type="InterPro" id="IPR018060">
    <property type="entry name" value="HTH_AraC"/>
</dbReference>
<sequence>MNFPQMAPITTQATVQAHPYVLQLHHADIQHIQPQTSLSLTQIMATHMTILVLIEGECILKRENDPYPMRTDTVYLCHSGSTFALSSEHMDTQVAMLHLELYLPHPDDPRQLQSATDSQHLYFPTEATLPYASAKCQQICSAFRSTHVLHRWRAQIDAIELLFEVATAKEKCTFQQEDGLVRARNYIADHPQQAHTLEQLSQIAGLSAKHFSDVFKKTYGQSPHEYMTEIRLTQAKQLMLRSGYKLKDIAHEVGYRDEFYFSRVFKKETGISPSTYIHKRKQKVAAYASVSTLGYLLPLDIVPYAAPLHPKWSGYYLERYGADIPYHLEYGNSYQQTHTAIRQLEELKPDWIVCSHDIQAEEYTQLSQSAQMITLPAPQRGSWRTGLYQLAEQLQMNEEAKQWINTFDQHTARVRTLLTRSDGSRPTVLFVRMLHDQLYSLGSAGLLDYVYNELGIQRPHDTPADDNEEDIVTWDQLQASDVEHIGILIRQDSETLEHWHRLRQSSRWLDLPVIRQQQLHILSSSPWREYSPTALTRVREELIHYLSAKSPCAIR</sequence>
<dbReference type="PANTHER" id="PTHR43280">
    <property type="entry name" value="ARAC-FAMILY TRANSCRIPTIONAL REGULATOR"/>
    <property type="match status" value="1"/>
</dbReference>
<feature type="domain" description="HTH araC/xylS-type" evidence="4">
    <location>
        <begin position="181"/>
        <end position="279"/>
    </location>
</feature>